<dbReference type="PANTHER" id="PTHR11432:SF3">
    <property type="entry name" value="NADH-UBIQUINONE OXIDOREDUCTASE CHAIN 1"/>
    <property type="match status" value="1"/>
</dbReference>
<evidence type="ECO:0000256" key="6">
    <source>
        <dbReference type="RuleBase" id="RU000471"/>
    </source>
</evidence>
<feature type="transmembrane region" description="Helical" evidence="5">
    <location>
        <begin position="191"/>
        <end position="211"/>
    </location>
</feature>
<keyword evidence="2 5" id="KW-0812">Transmembrane</keyword>
<feature type="transmembrane region" description="Helical" evidence="5">
    <location>
        <begin position="303"/>
        <end position="326"/>
    </location>
</feature>
<dbReference type="GO" id="GO:0003954">
    <property type="term" value="F:NADH dehydrogenase activity"/>
    <property type="evidence" value="ECO:0007669"/>
    <property type="project" value="TreeGrafter"/>
</dbReference>
<dbReference type="PROSITE" id="PS00668">
    <property type="entry name" value="COMPLEX1_ND1_2"/>
    <property type="match status" value="1"/>
</dbReference>
<feature type="transmembrane region" description="Helical" evidence="5">
    <location>
        <begin position="20"/>
        <end position="40"/>
    </location>
</feature>
<name>A0A971M5S2_9BACT</name>
<keyword evidence="5" id="KW-0874">Quinone</keyword>
<keyword evidence="4 5" id="KW-0472">Membrane</keyword>
<dbReference type="InterPro" id="IPR018086">
    <property type="entry name" value="NADH_UbQ_OxRdtase_su1_CS"/>
</dbReference>
<dbReference type="GO" id="GO:0005886">
    <property type="term" value="C:plasma membrane"/>
    <property type="evidence" value="ECO:0007669"/>
    <property type="project" value="UniProtKB-SubCell"/>
</dbReference>
<proteinExistence type="inferred from homology"/>
<dbReference type="EC" id="7.1.1.-" evidence="5"/>
<dbReference type="InterPro" id="IPR001694">
    <property type="entry name" value="NADH_UbQ_OxRdtase_su1/FPO"/>
</dbReference>
<comment type="similarity">
    <text evidence="5 6">Belongs to the complex I subunit 1 family.</text>
</comment>
<dbReference type="Pfam" id="PF00146">
    <property type="entry name" value="NADHdh"/>
    <property type="match status" value="1"/>
</dbReference>
<dbReference type="GO" id="GO:0048038">
    <property type="term" value="F:quinone binding"/>
    <property type="evidence" value="ECO:0007669"/>
    <property type="project" value="UniProtKB-KW"/>
</dbReference>
<reference evidence="7" key="2">
    <citation type="submission" date="2020-01" db="EMBL/GenBank/DDBJ databases">
        <authorList>
            <person name="Campanaro S."/>
        </authorList>
    </citation>
    <scope>NUCLEOTIDE SEQUENCE</scope>
    <source>
        <strain evidence="7">AS06rmzACSIP_7</strain>
    </source>
</reference>
<dbReference type="AlphaFoldDB" id="A0A971M5S2"/>
<protein>
    <recommendedName>
        <fullName evidence="5">NADH-quinone oxidoreductase subunit H</fullName>
        <ecNumber evidence="5">7.1.1.-</ecNumber>
    </recommendedName>
    <alternativeName>
        <fullName evidence="5">NADH dehydrogenase I subunit H</fullName>
    </alternativeName>
    <alternativeName>
        <fullName evidence="5">NDH-1 subunit H</fullName>
    </alternativeName>
</protein>
<dbReference type="GO" id="GO:0009060">
    <property type="term" value="P:aerobic respiration"/>
    <property type="evidence" value="ECO:0007669"/>
    <property type="project" value="TreeGrafter"/>
</dbReference>
<dbReference type="HAMAP" id="MF_01350">
    <property type="entry name" value="NDH1_NuoH"/>
    <property type="match status" value="1"/>
</dbReference>
<dbReference type="NCBIfam" id="NF004741">
    <property type="entry name" value="PRK06076.1-2"/>
    <property type="match status" value="1"/>
</dbReference>
<dbReference type="GO" id="GO:0016655">
    <property type="term" value="F:oxidoreductase activity, acting on NAD(P)H, quinone or similar compound as acceptor"/>
    <property type="evidence" value="ECO:0007669"/>
    <property type="project" value="UniProtKB-UniRule"/>
</dbReference>
<comment type="subunit">
    <text evidence="5">NDH-1 is composed of 14 different subunits. Subunits NuoA, H, J, K, L, M, N constitute the membrane sector of the complex.</text>
</comment>
<comment type="subcellular location">
    <subcellularLocation>
        <location evidence="5 6">Cell membrane</location>
        <topology evidence="5 6">Multi-pass membrane protein</topology>
    </subcellularLocation>
    <subcellularLocation>
        <location evidence="1">Membrane</location>
        <topology evidence="1">Multi-pass membrane protein</topology>
    </subcellularLocation>
</comment>
<keyword evidence="5" id="KW-1003">Cell membrane</keyword>
<keyword evidence="5" id="KW-0830">Ubiquinone</keyword>
<evidence type="ECO:0000256" key="5">
    <source>
        <dbReference type="HAMAP-Rule" id="MF_01350"/>
    </source>
</evidence>
<comment type="function">
    <text evidence="5">NDH-1 shuttles electrons from NADH, via FMN and iron-sulfur (Fe-S) centers, to quinones in the respiratory chain. The immediate electron acceptor for the enzyme in this species is believed to be ubiquinone. Couples the redox reaction to proton translocation (for every two electrons transferred, four hydrogen ions are translocated across the cytoplasmic membrane), and thus conserves the redox energy in a proton gradient. This subunit may bind ubiquinone.</text>
</comment>
<evidence type="ECO:0000256" key="1">
    <source>
        <dbReference type="ARBA" id="ARBA00004141"/>
    </source>
</evidence>
<evidence type="ECO:0000256" key="3">
    <source>
        <dbReference type="ARBA" id="ARBA00022989"/>
    </source>
</evidence>
<reference evidence="7" key="1">
    <citation type="journal article" date="2020" name="Biotechnol. Biofuels">
        <title>New insights from the biogas microbiome by comprehensive genome-resolved metagenomics of nearly 1600 species originating from multiple anaerobic digesters.</title>
        <authorList>
            <person name="Campanaro S."/>
            <person name="Treu L."/>
            <person name="Rodriguez-R L.M."/>
            <person name="Kovalovszki A."/>
            <person name="Ziels R.M."/>
            <person name="Maus I."/>
            <person name="Zhu X."/>
            <person name="Kougias P.G."/>
            <person name="Basile A."/>
            <person name="Luo G."/>
            <person name="Schluter A."/>
            <person name="Konstantinidis K.T."/>
            <person name="Angelidaki I."/>
        </authorList>
    </citation>
    <scope>NUCLEOTIDE SEQUENCE</scope>
    <source>
        <strain evidence="7">AS06rmzACSIP_7</strain>
    </source>
</reference>
<comment type="catalytic activity">
    <reaction evidence="5">
        <text>a quinone + NADH + 5 H(+)(in) = a quinol + NAD(+) + 4 H(+)(out)</text>
        <dbReference type="Rhea" id="RHEA:57888"/>
        <dbReference type="ChEBI" id="CHEBI:15378"/>
        <dbReference type="ChEBI" id="CHEBI:24646"/>
        <dbReference type="ChEBI" id="CHEBI:57540"/>
        <dbReference type="ChEBI" id="CHEBI:57945"/>
        <dbReference type="ChEBI" id="CHEBI:132124"/>
    </reaction>
</comment>
<dbReference type="EMBL" id="JAAYEE010000253">
    <property type="protein sequence ID" value="NLW36447.1"/>
    <property type="molecule type" value="Genomic_DNA"/>
</dbReference>
<evidence type="ECO:0000313" key="7">
    <source>
        <dbReference type="EMBL" id="NLW36447.1"/>
    </source>
</evidence>
<organism evidence="7 8">
    <name type="scientific">Syntrophorhabdus aromaticivorans</name>
    <dbReference type="NCBI Taxonomy" id="328301"/>
    <lineage>
        <taxon>Bacteria</taxon>
        <taxon>Pseudomonadati</taxon>
        <taxon>Thermodesulfobacteriota</taxon>
        <taxon>Syntrophorhabdia</taxon>
        <taxon>Syntrophorhabdales</taxon>
        <taxon>Syntrophorhabdaceae</taxon>
        <taxon>Syntrophorhabdus</taxon>
    </lineage>
</organism>
<keyword evidence="5 6" id="KW-0520">NAD</keyword>
<accession>A0A971M5S2</accession>
<evidence type="ECO:0000256" key="2">
    <source>
        <dbReference type="ARBA" id="ARBA00022692"/>
    </source>
</evidence>
<dbReference type="Proteomes" id="UP000777265">
    <property type="component" value="Unassembled WGS sequence"/>
</dbReference>
<comment type="caution">
    <text evidence="7">The sequence shown here is derived from an EMBL/GenBank/DDBJ whole genome shotgun (WGS) entry which is preliminary data.</text>
</comment>
<evidence type="ECO:0000313" key="8">
    <source>
        <dbReference type="Proteomes" id="UP000777265"/>
    </source>
</evidence>
<feature type="transmembrane region" description="Helical" evidence="5">
    <location>
        <begin position="240"/>
        <end position="264"/>
    </location>
</feature>
<dbReference type="PANTHER" id="PTHR11432">
    <property type="entry name" value="NADH DEHYDROGENASE SUBUNIT 1"/>
    <property type="match status" value="1"/>
</dbReference>
<evidence type="ECO:0000256" key="4">
    <source>
        <dbReference type="ARBA" id="ARBA00023136"/>
    </source>
</evidence>
<keyword evidence="5" id="KW-1278">Translocase</keyword>
<feature type="transmembrane region" description="Helical" evidence="5">
    <location>
        <begin position="120"/>
        <end position="138"/>
    </location>
</feature>
<keyword evidence="3 5" id="KW-1133">Transmembrane helix</keyword>
<sequence>MTETINNIADVIGWEAIRTVVGLVGVLVVVVLNALILTWAERKVSGHIQRRIGPKEVGPFGLLQPIADTVKLLAKELLTPQNVERPLYYLAPVIIFIPVLVSFVVIPFDARLQVKDINVGILVILAFSSLSVLSILIAGWGSNNKYSLIGSVRSIAQNIAYEIPLLLSLLSVVLMTNSLSLRDIVEAQKGGGWYVFFQPVAFLVFFIAGVAETNRTPFDLPEAESELVAGFHTEYSGMRFALFFLAEYTNVFILCAMTTTFFLGGYHGPFLPGIIWFFAKTYLLVFVILWFRWTFPRVRFDQLLNFSWKLLIPVSFLNLIITGGLLKL</sequence>
<feature type="transmembrane region" description="Helical" evidence="5">
    <location>
        <begin position="159"/>
        <end position="179"/>
    </location>
</feature>
<keyword evidence="7" id="KW-0560">Oxidoreductase</keyword>
<feature type="transmembrane region" description="Helical" evidence="5">
    <location>
        <begin position="87"/>
        <end position="108"/>
    </location>
</feature>
<gene>
    <name evidence="5 7" type="primary">nuoH</name>
    <name evidence="7" type="ORF">GXY80_13385</name>
</gene>
<feature type="transmembrane region" description="Helical" evidence="5">
    <location>
        <begin position="270"/>
        <end position="291"/>
    </location>
</feature>